<dbReference type="PROSITE" id="PS51892">
    <property type="entry name" value="SUBTILASE"/>
    <property type="match status" value="1"/>
</dbReference>
<dbReference type="SUPFAM" id="SSF52743">
    <property type="entry name" value="Subtilisin-like"/>
    <property type="match status" value="1"/>
</dbReference>
<dbReference type="InterPro" id="IPR023827">
    <property type="entry name" value="Peptidase_S8_Asp-AS"/>
</dbReference>
<dbReference type="InterPro" id="IPR022398">
    <property type="entry name" value="Peptidase_S8_His-AS"/>
</dbReference>
<dbReference type="InterPro" id="IPR036852">
    <property type="entry name" value="Peptidase_S8/S53_dom_sf"/>
</dbReference>
<evidence type="ECO:0000256" key="2">
    <source>
        <dbReference type="ARBA" id="ARBA00022670"/>
    </source>
</evidence>
<dbReference type="InterPro" id="IPR034045">
    <property type="entry name" value="Pep_S8_CspA-like"/>
</dbReference>
<dbReference type="InterPro" id="IPR000209">
    <property type="entry name" value="Peptidase_S8/S53_dom"/>
</dbReference>
<dbReference type="Gene3D" id="3.40.50.200">
    <property type="entry name" value="Peptidase S8/S53 domain"/>
    <property type="match status" value="1"/>
</dbReference>
<dbReference type="PROSITE" id="PS00136">
    <property type="entry name" value="SUBTILASE_ASP"/>
    <property type="match status" value="1"/>
</dbReference>
<organism evidence="7 8">
    <name type="scientific">[Clostridium] celerecrescens 18A</name>
    <dbReference type="NCBI Taxonomy" id="1286362"/>
    <lineage>
        <taxon>Bacteria</taxon>
        <taxon>Bacillati</taxon>
        <taxon>Bacillota</taxon>
        <taxon>Clostridia</taxon>
        <taxon>Lachnospirales</taxon>
        <taxon>Lachnospiraceae</taxon>
        <taxon>Lacrimispora</taxon>
    </lineage>
</organism>
<dbReference type="PROSITE" id="PS00137">
    <property type="entry name" value="SUBTILASE_HIS"/>
    <property type="match status" value="1"/>
</dbReference>
<dbReference type="InterPro" id="IPR050131">
    <property type="entry name" value="Peptidase_S8_subtilisin-like"/>
</dbReference>
<keyword evidence="3" id="KW-0378">Hydrolase</keyword>
<keyword evidence="2" id="KW-0645">Protease</keyword>
<dbReference type="RefSeq" id="WP_100306799.1">
    <property type="nucleotide sequence ID" value="NZ_PGET01000001.1"/>
</dbReference>
<sequence length="556" mass="61533">MKKILDNNYFDLIMTNPVILFPSDDYITYINNRHSLLHIPTEDVDICDLSNFPAHTFPSLYTLNSTVSLERSGIGEIQRIPSLALFGQGVVVVVIDTGVDYQHPAFRNSDGSTRILTIWDQTQQEGTPPDTFTFGTEYSRETINNALNSEDPLSIVPSTDTNGHGTAIASVIAGTPNVLEAFSGVVPQSDLVIVKLKEAKQNLKNFYFVPEDALCFQESDLMLGFRYSLTIQERFNRPVVTCFAVGSNQGGHDGNGALSGYLNDLVLQTGIGISVSAGNEGNGRRHYYNFTPLEPFYNDFELRIGEEDKTFAMEIWSHSLGRVSIDISSPNRESTQQIFPSIGGCRIFNFVFSPTTLYVNNYVFEEETGDQMILVRFQNTIPGIWRIRIRSVENEPLTFHSWLPSNGLISDQTYFLNYSPDTTITSPGNGIRQLTVTAYNQMNNSILGESSRGYTRTGFIKPDIAAPGYQLTCAVPGGGYGSVTGTGAAAAHTAGIISMVFEWTIVRGNYSTMNGISVDRLMVRGATRSSSYTYPNNIWGYGQVNVVNLFRLLTNF</sequence>
<name>A0A2M8ZAW1_9FIRM</name>
<feature type="domain" description="Peptidase S8/S53" evidence="6">
    <location>
        <begin position="419"/>
        <end position="542"/>
    </location>
</feature>
<dbReference type="PIRSF" id="PIRSF037894">
    <property type="entry name" value="Subtilisin_rel_CspABC"/>
    <property type="match status" value="1"/>
</dbReference>
<dbReference type="PANTHER" id="PTHR43806:SF11">
    <property type="entry name" value="CEREVISIN-RELATED"/>
    <property type="match status" value="1"/>
</dbReference>
<dbReference type="InterPro" id="IPR017310">
    <property type="entry name" value="Pept_S8A_subtilisin_clostridia"/>
</dbReference>
<dbReference type="PANTHER" id="PTHR43806">
    <property type="entry name" value="PEPTIDASE S8"/>
    <property type="match status" value="1"/>
</dbReference>
<feature type="domain" description="Peptidase S8/S53" evidence="6">
    <location>
        <begin position="87"/>
        <end position="281"/>
    </location>
</feature>
<comment type="similarity">
    <text evidence="1 5">Belongs to the peptidase S8 family.</text>
</comment>
<comment type="caution">
    <text evidence="7">The sequence shown here is derived from an EMBL/GenBank/DDBJ whole genome shotgun (WGS) entry which is preliminary data.</text>
</comment>
<comment type="caution">
    <text evidence="5">Lacks conserved residue(s) required for the propagation of feature annotation.</text>
</comment>
<reference evidence="7 8" key="1">
    <citation type="submission" date="2017-11" db="EMBL/GenBank/DDBJ databases">
        <title>Understudied soil microbes with underappreciated capabilities: Untangling the Clostridium saccharolyticum group.</title>
        <authorList>
            <person name="Leschine S."/>
        </authorList>
    </citation>
    <scope>NUCLEOTIDE SEQUENCE [LARGE SCALE GENOMIC DNA]</scope>
    <source>
        <strain evidence="7 8">18A</strain>
    </source>
</reference>
<keyword evidence="4" id="KW-0720">Serine protease</keyword>
<dbReference type="EMBL" id="PGET01000001">
    <property type="protein sequence ID" value="PJJ30563.1"/>
    <property type="molecule type" value="Genomic_DNA"/>
</dbReference>
<evidence type="ECO:0000259" key="6">
    <source>
        <dbReference type="Pfam" id="PF00082"/>
    </source>
</evidence>
<proteinExistence type="inferred from homology"/>
<dbReference type="AlphaFoldDB" id="A0A2M8ZAW1"/>
<accession>A0A2M8ZAW1</accession>
<dbReference type="Pfam" id="PF00082">
    <property type="entry name" value="Peptidase_S8"/>
    <property type="match status" value="2"/>
</dbReference>
<evidence type="ECO:0000256" key="1">
    <source>
        <dbReference type="ARBA" id="ARBA00011073"/>
    </source>
</evidence>
<dbReference type="CDD" id="cd07478">
    <property type="entry name" value="Peptidases_S8_CspA-like"/>
    <property type="match status" value="1"/>
</dbReference>
<protein>
    <submittedName>
        <fullName evidence="7">Subtilase family protein</fullName>
    </submittedName>
</protein>
<dbReference type="Proteomes" id="UP000231092">
    <property type="component" value="Unassembled WGS sequence"/>
</dbReference>
<dbReference type="GO" id="GO:0006508">
    <property type="term" value="P:proteolysis"/>
    <property type="evidence" value="ECO:0007669"/>
    <property type="project" value="UniProtKB-KW"/>
</dbReference>
<dbReference type="OrthoDB" id="9762689at2"/>
<evidence type="ECO:0000256" key="5">
    <source>
        <dbReference type="PROSITE-ProRule" id="PRU01240"/>
    </source>
</evidence>
<dbReference type="GO" id="GO:0004252">
    <property type="term" value="F:serine-type endopeptidase activity"/>
    <property type="evidence" value="ECO:0007669"/>
    <property type="project" value="InterPro"/>
</dbReference>
<evidence type="ECO:0000256" key="4">
    <source>
        <dbReference type="ARBA" id="ARBA00022825"/>
    </source>
</evidence>
<evidence type="ECO:0000313" key="8">
    <source>
        <dbReference type="Proteomes" id="UP000231092"/>
    </source>
</evidence>
<gene>
    <name evidence="7" type="ORF">H171_4170</name>
</gene>
<evidence type="ECO:0000256" key="3">
    <source>
        <dbReference type="ARBA" id="ARBA00022801"/>
    </source>
</evidence>
<evidence type="ECO:0000313" key="7">
    <source>
        <dbReference type="EMBL" id="PJJ30563.1"/>
    </source>
</evidence>
<dbReference type="Gene3D" id="2.60.120.1290">
    <property type="match status" value="1"/>
</dbReference>
<dbReference type="PRINTS" id="PR00723">
    <property type="entry name" value="SUBTILISIN"/>
</dbReference>
<dbReference type="InterPro" id="IPR015500">
    <property type="entry name" value="Peptidase_S8_subtilisin-rel"/>
</dbReference>